<organism evidence="2 3">
    <name type="scientific">Streptomyces alboniger</name>
    <dbReference type="NCBI Taxonomy" id="132473"/>
    <lineage>
        <taxon>Bacteria</taxon>
        <taxon>Bacillati</taxon>
        <taxon>Actinomycetota</taxon>
        <taxon>Actinomycetes</taxon>
        <taxon>Kitasatosporales</taxon>
        <taxon>Streptomycetaceae</taxon>
        <taxon>Streptomyces</taxon>
        <taxon>Streptomyces aurantiacus group</taxon>
    </lineage>
</organism>
<feature type="signal peptide" evidence="1">
    <location>
        <begin position="1"/>
        <end position="37"/>
    </location>
</feature>
<dbReference type="EMBL" id="CP023695">
    <property type="protein sequence ID" value="QEV16550.1"/>
    <property type="molecule type" value="Genomic_DNA"/>
</dbReference>
<dbReference type="InterPro" id="IPR001574">
    <property type="entry name" value="Ribosome_inactivat_prot"/>
</dbReference>
<evidence type="ECO:0000313" key="3">
    <source>
        <dbReference type="Proteomes" id="UP000326553"/>
    </source>
</evidence>
<sequence>MIIARLCRRGARHTAGLLVTFAMSIAMLGASVPTAHADPTQPLTVVDWDITGLEHGGQGHHDRYWNVIDQIHRISGHDFYQVLDETTTTPNRLIQVRVNYAGQHAVSLYFWANTLYLAGFYQPGQSNGTGNRHYVFPDGYPAAFDSVLGVRAFHLPWNGSYANLPDGGARAERQLTPQNLQNGLLTLRRTQELLGSEAGTRTVGSYLVDIIGATAEAARFGYIFDVVRQNIRSNTSTAIGPFGVALEQSWSNLSTWVYERLANPSGPGFTIGSQNYSRYYPSVAALIANLGYIELNGYKRRR</sequence>
<dbReference type="Pfam" id="PF00161">
    <property type="entry name" value="RIP"/>
    <property type="match status" value="1"/>
</dbReference>
<reference evidence="2 3" key="1">
    <citation type="submission" date="2017-09" db="EMBL/GenBank/DDBJ databases">
        <authorList>
            <person name="Lee N."/>
            <person name="Cho B.-K."/>
        </authorList>
    </citation>
    <scope>NUCLEOTIDE SEQUENCE [LARGE SCALE GENOMIC DNA]</scope>
    <source>
        <strain evidence="2 3">ATCC 12461</strain>
    </source>
</reference>
<dbReference type="KEGG" id="salw:CP975_02660"/>
<gene>
    <name evidence="2" type="ORF">CP975_02660</name>
</gene>
<dbReference type="OrthoDB" id="4292095at2"/>
<dbReference type="SUPFAM" id="SSF56371">
    <property type="entry name" value="Ribosome inactivating proteins (RIP)"/>
    <property type="match status" value="1"/>
</dbReference>
<dbReference type="InterPro" id="IPR016138">
    <property type="entry name" value="Ribosome_inactivat_prot_sub1"/>
</dbReference>
<dbReference type="GO" id="GO:0017148">
    <property type="term" value="P:negative regulation of translation"/>
    <property type="evidence" value="ECO:0007669"/>
    <property type="project" value="InterPro"/>
</dbReference>
<accession>A0A5J6HD86</accession>
<name>A0A5J6HD86_STRAD</name>
<evidence type="ECO:0000256" key="1">
    <source>
        <dbReference type="SAM" id="SignalP"/>
    </source>
</evidence>
<evidence type="ECO:0000313" key="2">
    <source>
        <dbReference type="EMBL" id="QEV16550.1"/>
    </source>
</evidence>
<dbReference type="GO" id="GO:0030598">
    <property type="term" value="F:rRNA N-glycosylase activity"/>
    <property type="evidence" value="ECO:0007669"/>
    <property type="project" value="InterPro"/>
</dbReference>
<dbReference type="Gene3D" id="3.40.420.10">
    <property type="entry name" value="Ricin (A subunit), domain 1"/>
    <property type="match status" value="1"/>
</dbReference>
<dbReference type="PRINTS" id="PR00396">
    <property type="entry name" value="SHIGARICIN"/>
</dbReference>
<dbReference type="InterPro" id="IPR017989">
    <property type="entry name" value="Ribosome_inactivat_1/2"/>
</dbReference>
<dbReference type="AlphaFoldDB" id="A0A5J6HD86"/>
<protein>
    <submittedName>
        <fullName evidence="2">Uncharacterized protein</fullName>
    </submittedName>
</protein>
<proteinExistence type="predicted"/>
<feature type="chain" id="PRO_5023808878" evidence="1">
    <location>
        <begin position="38"/>
        <end position="302"/>
    </location>
</feature>
<keyword evidence="3" id="KW-1185">Reference proteome</keyword>
<keyword evidence="1" id="KW-0732">Signal</keyword>
<dbReference type="InterPro" id="IPR036041">
    <property type="entry name" value="Ribosome-inact_prot_sf"/>
</dbReference>
<dbReference type="Proteomes" id="UP000326553">
    <property type="component" value="Chromosome"/>
</dbReference>